<evidence type="ECO:0000256" key="8">
    <source>
        <dbReference type="SAM" id="MobiDB-lite"/>
    </source>
</evidence>
<comment type="similarity">
    <text evidence="2">Belongs to the TCHP family.</text>
</comment>
<feature type="region of interest" description="Disordered" evidence="8">
    <location>
        <begin position="422"/>
        <end position="503"/>
    </location>
</feature>
<dbReference type="InterPro" id="IPR043597">
    <property type="entry name" value="TPH_dom"/>
</dbReference>
<dbReference type="Proteomes" id="UP000225706">
    <property type="component" value="Unassembled WGS sequence"/>
</dbReference>
<evidence type="ECO:0000256" key="6">
    <source>
        <dbReference type="ARBA" id="ARBA00023212"/>
    </source>
</evidence>
<feature type="compositionally biased region" description="Basic residues" evidence="8">
    <location>
        <begin position="487"/>
        <end position="503"/>
    </location>
</feature>
<feature type="coiled-coil region" evidence="7">
    <location>
        <begin position="194"/>
        <end position="315"/>
    </location>
</feature>
<dbReference type="EMBL" id="LSMT01000169">
    <property type="protein sequence ID" value="PFX24713.1"/>
    <property type="molecule type" value="Genomic_DNA"/>
</dbReference>
<keyword evidence="4" id="KW-0963">Cytoplasm</keyword>
<comment type="subcellular location">
    <subcellularLocation>
        <location evidence="1">Cytoplasm</location>
        <location evidence="1">Cytoskeleton</location>
        <location evidence="1">Microtubule organizing center</location>
        <location evidence="1">Centrosome</location>
    </subcellularLocation>
</comment>
<evidence type="ECO:0000256" key="2">
    <source>
        <dbReference type="ARBA" id="ARBA00010777"/>
    </source>
</evidence>
<feature type="coiled-coil region" evidence="7">
    <location>
        <begin position="75"/>
        <end position="142"/>
    </location>
</feature>
<dbReference type="AlphaFoldDB" id="A0A2B4S6P3"/>
<keyword evidence="5 7" id="KW-0175">Coiled coil</keyword>
<keyword evidence="11" id="KW-1185">Reference proteome</keyword>
<dbReference type="InterPro" id="IPR043596">
    <property type="entry name" value="CFAP53/TCHP"/>
</dbReference>
<evidence type="ECO:0000313" key="11">
    <source>
        <dbReference type="Proteomes" id="UP000225706"/>
    </source>
</evidence>
<dbReference type="GO" id="GO:0045095">
    <property type="term" value="C:keratin filament"/>
    <property type="evidence" value="ECO:0007669"/>
    <property type="project" value="TreeGrafter"/>
</dbReference>
<sequence>MALPTLQPYWLKNYKNRNEGHLVRRTQFEAERREAWDNNARYFNRSNVETTKQRVWGSRESYEDSMQALDGLYKKNMKQDKQQRLEERRKRLSEMLLKETKEYEEELKAKRLGGAGRLLQMKERADELRADKEARRKEIAEQKLYDHWKQNAVELREIEADQLREHVVNSWADQVSDRQENLKSARQEDRRMDAVMERERLLALEKERAKEEEKKREQENLAADLRKQMKELKLRDEEAQMLKQEQEDLLKAQRRLEQAEEDRRLLDEARRKREFGRVLIRQHKAQMKRKSKEIQEALELDLKILEALAKKEDQDKIIETSRREKARADAEYMRQVVEQQLKLEQQREAELDMLYRDEAARMWTKREAEWERERLARERLMAEVLDVRRKQLDNKMEENKRRQQESIESREQLLRELEEVQRMTAREKSEEARLRKEREEEIQAQITSRREKAKEMQQIEREELERERREKEGYDRMLRHEADHMKARGPHARFVPRRRTAFE</sequence>
<dbReference type="PANTHER" id="PTHR31183">
    <property type="entry name" value="TRICHOPLEIN KERATIN FILAMENT-BINDING PROTEIN FAMILY MEMBER"/>
    <property type="match status" value="1"/>
</dbReference>
<dbReference type="STRING" id="50429.A0A2B4S6P3"/>
<feature type="domain" description="Trichohyalin-plectin-homology" evidence="9">
    <location>
        <begin position="149"/>
        <end position="483"/>
    </location>
</feature>
<evidence type="ECO:0000256" key="5">
    <source>
        <dbReference type="ARBA" id="ARBA00023054"/>
    </source>
</evidence>
<dbReference type="GO" id="GO:0006915">
    <property type="term" value="P:apoptotic process"/>
    <property type="evidence" value="ECO:0007669"/>
    <property type="project" value="TreeGrafter"/>
</dbReference>
<evidence type="ECO:0000259" key="9">
    <source>
        <dbReference type="Pfam" id="PF13868"/>
    </source>
</evidence>
<evidence type="ECO:0000313" key="10">
    <source>
        <dbReference type="EMBL" id="PFX24713.1"/>
    </source>
</evidence>
<feature type="compositionally biased region" description="Basic and acidic residues" evidence="8">
    <location>
        <begin position="448"/>
        <end position="486"/>
    </location>
</feature>
<dbReference type="OrthoDB" id="6431598at2759"/>
<gene>
    <name evidence="10" type="primary">tchp</name>
    <name evidence="10" type="ORF">AWC38_SpisGene10688</name>
</gene>
<reference evidence="11" key="1">
    <citation type="journal article" date="2017" name="bioRxiv">
        <title>Comparative analysis of the genomes of Stylophora pistillata and Acropora digitifera provides evidence for extensive differences between species of corals.</title>
        <authorList>
            <person name="Voolstra C.R."/>
            <person name="Li Y."/>
            <person name="Liew Y.J."/>
            <person name="Baumgarten S."/>
            <person name="Zoccola D."/>
            <person name="Flot J.-F."/>
            <person name="Tambutte S."/>
            <person name="Allemand D."/>
            <person name="Aranda M."/>
        </authorList>
    </citation>
    <scope>NUCLEOTIDE SEQUENCE [LARGE SCALE GENOMIC DNA]</scope>
</reference>
<protein>
    <recommendedName>
        <fullName evidence="3">Trichoplein keratin filament-binding protein</fullName>
    </recommendedName>
</protein>
<evidence type="ECO:0000256" key="1">
    <source>
        <dbReference type="ARBA" id="ARBA00004300"/>
    </source>
</evidence>
<dbReference type="PANTHER" id="PTHR31183:SF2">
    <property type="entry name" value="TRICHOPLEIN KERATIN FILAMENT-BINDING PROTEIN"/>
    <property type="match status" value="1"/>
</dbReference>
<evidence type="ECO:0000256" key="4">
    <source>
        <dbReference type="ARBA" id="ARBA00022490"/>
    </source>
</evidence>
<keyword evidence="10" id="KW-0416">Keratin</keyword>
<name>A0A2B4S6P3_STYPI</name>
<proteinExistence type="inferred from homology"/>
<keyword evidence="6" id="KW-0206">Cytoskeleton</keyword>
<dbReference type="Pfam" id="PF13868">
    <property type="entry name" value="TPH"/>
    <property type="match status" value="1"/>
</dbReference>
<evidence type="ECO:0000256" key="7">
    <source>
        <dbReference type="SAM" id="Coils"/>
    </source>
</evidence>
<feature type="compositionally biased region" description="Basic and acidic residues" evidence="8">
    <location>
        <begin position="422"/>
        <end position="441"/>
    </location>
</feature>
<organism evidence="10 11">
    <name type="scientific">Stylophora pistillata</name>
    <name type="common">Smooth cauliflower coral</name>
    <dbReference type="NCBI Taxonomy" id="50429"/>
    <lineage>
        <taxon>Eukaryota</taxon>
        <taxon>Metazoa</taxon>
        <taxon>Cnidaria</taxon>
        <taxon>Anthozoa</taxon>
        <taxon>Hexacorallia</taxon>
        <taxon>Scleractinia</taxon>
        <taxon>Astrocoeniina</taxon>
        <taxon>Pocilloporidae</taxon>
        <taxon>Stylophora</taxon>
    </lineage>
</organism>
<accession>A0A2B4S6P3</accession>
<evidence type="ECO:0000256" key="3">
    <source>
        <dbReference type="ARBA" id="ARBA00017328"/>
    </source>
</evidence>
<dbReference type="GO" id="GO:0005813">
    <property type="term" value="C:centrosome"/>
    <property type="evidence" value="ECO:0007669"/>
    <property type="project" value="UniProtKB-SubCell"/>
</dbReference>
<comment type="caution">
    <text evidence="10">The sequence shown here is derived from an EMBL/GenBank/DDBJ whole genome shotgun (WGS) entry which is preliminary data.</text>
</comment>